<evidence type="ECO:0000313" key="2">
    <source>
        <dbReference type="Proteomes" id="UP000266206"/>
    </source>
</evidence>
<accession>A0A3A1YSB8</accession>
<proteinExistence type="predicted"/>
<organism evidence="1 2">
    <name type="scientific">Neopusillimonas maritima</name>
    <dbReference type="NCBI Taxonomy" id="2026239"/>
    <lineage>
        <taxon>Bacteria</taxon>
        <taxon>Pseudomonadati</taxon>
        <taxon>Pseudomonadota</taxon>
        <taxon>Betaproteobacteria</taxon>
        <taxon>Burkholderiales</taxon>
        <taxon>Alcaligenaceae</taxon>
        <taxon>Neopusillimonas</taxon>
    </lineage>
</organism>
<dbReference type="AlphaFoldDB" id="A0A3A1YSB8"/>
<evidence type="ECO:0000313" key="1">
    <source>
        <dbReference type="EMBL" id="RIY41112.1"/>
    </source>
</evidence>
<dbReference type="OrthoDB" id="9928141at2"/>
<protein>
    <submittedName>
        <fullName evidence="1">Uncharacterized protein</fullName>
    </submittedName>
</protein>
<sequence>MSSHPDVFTVVMQLPADPEQRKAVTQALSIGGDFHGAKITAASMEDEISTLEFIEAALEEEGLFHVLEQAREKAKVLHLRNSISA</sequence>
<dbReference type="RefSeq" id="WP_119516113.1">
    <property type="nucleotide sequence ID" value="NZ_NQYH01000005.1"/>
</dbReference>
<comment type="caution">
    <text evidence="1">The sequence shown here is derived from an EMBL/GenBank/DDBJ whole genome shotgun (WGS) entry which is preliminary data.</text>
</comment>
<reference evidence="1 2" key="1">
    <citation type="submission" date="2017-08" db="EMBL/GenBank/DDBJ databases">
        <title>Pusillimonas indicus sp. nov., a member of the family Alcaligenaceae isolated from surface seawater.</title>
        <authorList>
            <person name="Li J."/>
        </authorList>
    </citation>
    <scope>NUCLEOTIDE SEQUENCE [LARGE SCALE GENOMIC DNA]</scope>
    <source>
        <strain evidence="1 2">L52-1-41</strain>
    </source>
</reference>
<gene>
    <name evidence="1" type="ORF">CJP73_08160</name>
</gene>
<dbReference type="EMBL" id="NQYH01000005">
    <property type="protein sequence ID" value="RIY41112.1"/>
    <property type="molecule type" value="Genomic_DNA"/>
</dbReference>
<dbReference type="Proteomes" id="UP000266206">
    <property type="component" value="Unassembled WGS sequence"/>
</dbReference>
<name>A0A3A1YSB8_9BURK</name>